<dbReference type="InterPro" id="IPR011257">
    <property type="entry name" value="DNA_glycosylase"/>
</dbReference>
<dbReference type="EMBL" id="JBBKXZ010000001">
    <property type="protein sequence ID" value="MFD3393114.1"/>
    <property type="molecule type" value="Genomic_DNA"/>
</dbReference>
<dbReference type="RefSeq" id="WP_377981743.1">
    <property type="nucleotide sequence ID" value="NZ_JBBKXZ010000001.1"/>
</dbReference>
<gene>
    <name evidence="1" type="ORF">U0R10_00630</name>
</gene>
<keyword evidence="1" id="KW-0378">Hydrolase</keyword>
<dbReference type="PANTHER" id="PTHR30037">
    <property type="entry name" value="DNA-3-METHYLADENINE GLYCOSYLASE 1"/>
    <property type="match status" value="1"/>
</dbReference>
<name>A0ABW6DGI9_9BACT</name>
<dbReference type="Proteomes" id="UP001598138">
    <property type="component" value="Unassembled WGS sequence"/>
</dbReference>
<dbReference type="NCBIfam" id="TIGR00624">
    <property type="entry name" value="tag"/>
    <property type="match status" value="1"/>
</dbReference>
<sequence>METINRCLWPGNDPLYQAYHDHEWGKPLHDDQALFELLCLEGFQSGLSWITILRKREFFREAFEHFDYRVLANWTEESLISQLENPLIIRNRLKIWSVRTNAQAFIRIQEKFGSFDRFIWAFVNDQPIQNHFTSHEALPASTELSERMSKELKKLGFKFVGPTICYSFMQAAGLVNDHITSCFCYANK</sequence>
<proteinExistence type="predicted"/>
<dbReference type="PANTHER" id="PTHR30037:SF4">
    <property type="entry name" value="DNA-3-METHYLADENINE GLYCOSYLASE I"/>
    <property type="match status" value="1"/>
</dbReference>
<evidence type="ECO:0000313" key="2">
    <source>
        <dbReference type="Proteomes" id="UP001598138"/>
    </source>
</evidence>
<organism evidence="1 2">
    <name type="scientific">Aquirufa avitistagni</name>
    <dbReference type="NCBI Taxonomy" id="3104728"/>
    <lineage>
        <taxon>Bacteria</taxon>
        <taxon>Pseudomonadati</taxon>
        <taxon>Bacteroidota</taxon>
        <taxon>Cytophagia</taxon>
        <taxon>Cytophagales</taxon>
        <taxon>Flectobacillaceae</taxon>
        <taxon>Aquirufa</taxon>
    </lineage>
</organism>
<dbReference type="EC" id="3.2.2.20" evidence="1"/>
<keyword evidence="1" id="KW-0326">Glycosidase</keyword>
<dbReference type="InterPro" id="IPR052891">
    <property type="entry name" value="DNA-3mA_glycosylase"/>
</dbReference>
<accession>A0ABW6DGI9</accession>
<keyword evidence="2" id="KW-1185">Reference proteome</keyword>
<dbReference type="Pfam" id="PF03352">
    <property type="entry name" value="Adenine_glyco"/>
    <property type="match status" value="1"/>
</dbReference>
<reference evidence="1 2" key="1">
    <citation type="submission" date="2024-03" db="EMBL/GenBank/DDBJ databases">
        <title>Aquirufa genome sequencing.</title>
        <authorList>
            <person name="Pitt A."/>
            <person name="Hahn M.W."/>
        </authorList>
    </citation>
    <scope>NUCLEOTIDE SEQUENCE [LARGE SCALE GENOMIC DNA]</scope>
    <source>
        <strain evidence="1 2">OSTEICH-129V</strain>
    </source>
</reference>
<dbReference type="SUPFAM" id="SSF48150">
    <property type="entry name" value="DNA-glycosylase"/>
    <property type="match status" value="1"/>
</dbReference>
<evidence type="ECO:0000313" key="1">
    <source>
        <dbReference type="EMBL" id="MFD3393114.1"/>
    </source>
</evidence>
<dbReference type="InterPro" id="IPR005019">
    <property type="entry name" value="Adenine_glyco"/>
</dbReference>
<protein>
    <submittedName>
        <fullName evidence="1">DNA-3-methyladenine glycosylase I</fullName>
        <ecNumber evidence="1">3.2.2.20</ecNumber>
    </submittedName>
</protein>
<comment type="caution">
    <text evidence="1">The sequence shown here is derived from an EMBL/GenBank/DDBJ whole genome shotgun (WGS) entry which is preliminary data.</text>
</comment>
<dbReference type="InterPro" id="IPR004597">
    <property type="entry name" value="Tag"/>
</dbReference>
<dbReference type="Gene3D" id="1.10.340.30">
    <property type="entry name" value="Hypothetical protein, domain 2"/>
    <property type="match status" value="1"/>
</dbReference>
<dbReference type="GO" id="GO:0008725">
    <property type="term" value="F:DNA-3-methyladenine glycosylase activity"/>
    <property type="evidence" value="ECO:0007669"/>
    <property type="project" value="UniProtKB-EC"/>
</dbReference>